<feature type="compositionally biased region" description="Polar residues" evidence="1">
    <location>
        <begin position="58"/>
        <end position="83"/>
    </location>
</feature>
<organism evidence="2 3">
    <name type="scientific">Rhinocladiella mackenziei CBS 650.93</name>
    <dbReference type="NCBI Taxonomy" id="1442369"/>
    <lineage>
        <taxon>Eukaryota</taxon>
        <taxon>Fungi</taxon>
        <taxon>Dikarya</taxon>
        <taxon>Ascomycota</taxon>
        <taxon>Pezizomycotina</taxon>
        <taxon>Eurotiomycetes</taxon>
        <taxon>Chaetothyriomycetidae</taxon>
        <taxon>Chaetothyriales</taxon>
        <taxon>Herpotrichiellaceae</taxon>
        <taxon>Rhinocladiella</taxon>
    </lineage>
</organism>
<evidence type="ECO:0000313" key="3">
    <source>
        <dbReference type="Proteomes" id="UP000053617"/>
    </source>
</evidence>
<feature type="compositionally biased region" description="Polar residues" evidence="1">
    <location>
        <begin position="1"/>
        <end position="22"/>
    </location>
</feature>
<reference evidence="2 3" key="1">
    <citation type="submission" date="2015-01" db="EMBL/GenBank/DDBJ databases">
        <title>The Genome Sequence of Rhinocladiella mackenzie CBS 650.93.</title>
        <authorList>
            <consortium name="The Broad Institute Genomics Platform"/>
            <person name="Cuomo C."/>
            <person name="de Hoog S."/>
            <person name="Gorbushina A."/>
            <person name="Stielow B."/>
            <person name="Teixiera M."/>
            <person name="Abouelleil A."/>
            <person name="Chapman S.B."/>
            <person name="Priest M."/>
            <person name="Young S.K."/>
            <person name="Wortman J."/>
            <person name="Nusbaum C."/>
            <person name="Birren B."/>
        </authorList>
    </citation>
    <scope>NUCLEOTIDE SEQUENCE [LARGE SCALE GENOMIC DNA]</scope>
    <source>
        <strain evidence="2 3">CBS 650.93</strain>
    </source>
</reference>
<dbReference type="AlphaFoldDB" id="A0A0D2IUJ4"/>
<dbReference type="RefSeq" id="XP_013276885.1">
    <property type="nucleotide sequence ID" value="XM_013421431.1"/>
</dbReference>
<sequence length="296" mass="32065">MAGFSTANARPQQATKQMSSRLLNMKFMQRAAASTPASSATQTLSTEPLAKRRRMESGMSSPADSTPGTPSNEINTPAVDAQSTGLTLARGGTSTFTREEGADTEWILDLQMTFPSCIGAQTDGHSQSQVNGINESTPRSRVGENNAGDKDEAGQDEEDIWTNQPRGRQMYGSFKKRKSRTSTGTNNRQQDQDDLSSGPGDPDSDSESDSDTSNSPDSDVGRKTPSQKRKQNSSRDVDSDEEMRKVRREIERKHRNMAGLGPKGPSGGGGGGGAQGRKRRREDGNYKNQKKSRKTI</sequence>
<dbReference type="Proteomes" id="UP000053617">
    <property type="component" value="Unassembled WGS sequence"/>
</dbReference>
<keyword evidence="3" id="KW-1185">Reference proteome</keyword>
<dbReference type="GeneID" id="25288901"/>
<feature type="compositionally biased region" description="Low complexity" evidence="1">
    <location>
        <begin position="31"/>
        <end position="46"/>
    </location>
</feature>
<dbReference type="EMBL" id="KN847475">
    <property type="protein sequence ID" value="KIX09749.1"/>
    <property type="molecule type" value="Genomic_DNA"/>
</dbReference>
<feature type="region of interest" description="Disordered" evidence="1">
    <location>
        <begin position="119"/>
        <end position="296"/>
    </location>
</feature>
<feature type="compositionally biased region" description="Gly residues" evidence="1">
    <location>
        <begin position="261"/>
        <end position="275"/>
    </location>
</feature>
<proteinExistence type="predicted"/>
<feature type="compositionally biased region" description="Polar residues" evidence="1">
    <location>
        <begin position="123"/>
        <end position="139"/>
    </location>
</feature>
<feature type="compositionally biased region" description="Basic and acidic residues" evidence="1">
    <location>
        <begin position="233"/>
        <end position="252"/>
    </location>
</feature>
<dbReference type="OrthoDB" id="4160481at2759"/>
<dbReference type="HOGENOM" id="CLU_043296_0_0_1"/>
<evidence type="ECO:0000256" key="1">
    <source>
        <dbReference type="SAM" id="MobiDB-lite"/>
    </source>
</evidence>
<name>A0A0D2IUJ4_9EURO</name>
<evidence type="ECO:0000313" key="2">
    <source>
        <dbReference type="EMBL" id="KIX09749.1"/>
    </source>
</evidence>
<dbReference type="VEuPathDB" id="FungiDB:Z518_00830"/>
<accession>A0A0D2IUJ4</accession>
<dbReference type="STRING" id="1442369.A0A0D2IUJ4"/>
<protein>
    <submittedName>
        <fullName evidence="2">Uncharacterized protein</fullName>
    </submittedName>
</protein>
<feature type="region of interest" description="Disordered" evidence="1">
    <location>
        <begin position="1"/>
        <end position="83"/>
    </location>
</feature>
<gene>
    <name evidence="2" type="ORF">Z518_00830</name>
</gene>